<gene>
    <name evidence="2" type="ORF">BCR44DRAFT_271721</name>
</gene>
<dbReference type="EMBL" id="MCFL01000042">
    <property type="protein sequence ID" value="ORZ32767.1"/>
    <property type="molecule type" value="Genomic_DNA"/>
</dbReference>
<evidence type="ECO:0000256" key="1">
    <source>
        <dbReference type="SAM" id="MobiDB-lite"/>
    </source>
</evidence>
<name>A0A1Y2HDV5_9FUNG</name>
<protein>
    <submittedName>
        <fullName evidence="2">Uncharacterized protein</fullName>
    </submittedName>
</protein>
<sequence length="154" mass="17709">MYSSNCSTYCRGCCRGRCDNDLGIRIKAASAFVNLDHNLLDQTPPLNPIHSWTREKASGMSRRILAMQRHQSRNKCGNSTKVWVVELWIRVLGQQSKHVRGERRVDNTKKKKSLGSKSQEQVRNGGLIRNELVLDALEILWQWKRVERLLPLLG</sequence>
<comment type="caution">
    <text evidence="2">The sequence shown here is derived from an EMBL/GenBank/DDBJ whole genome shotgun (WGS) entry which is preliminary data.</text>
</comment>
<evidence type="ECO:0000313" key="3">
    <source>
        <dbReference type="Proteomes" id="UP000193411"/>
    </source>
</evidence>
<dbReference type="Proteomes" id="UP000193411">
    <property type="component" value="Unassembled WGS sequence"/>
</dbReference>
<accession>A0A1Y2HDV5</accession>
<proteinExistence type="predicted"/>
<keyword evidence="3" id="KW-1185">Reference proteome</keyword>
<reference evidence="2 3" key="1">
    <citation type="submission" date="2016-07" db="EMBL/GenBank/DDBJ databases">
        <title>Pervasive Adenine N6-methylation of Active Genes in Fungi.</title>
        <authorList>
            <consortium name="DOE Joint Genome Institute"/>
            <person name="Mondo S.J."/>
            <person name="Dannebaum R.O."/>
            <person name="Kuo R.C."/>
            <person name="Labutti K."/>
            <person name="Haridas S."/>
            <person name="Kuo A."/>
            <person name="Salamov A."/>
            <person name="Ahrendt S.R."/>
            <person name="Lipzen A."/>
            <person name="Sullivan W."/>
            <person name="Andreopoulos W.B."/>
            <person name="Clum A."/>
            <person name="Lindquist E."/>
            <person name="Daum C."/>
            <person name="Ramamoorthy G.K."/>
            <person name="Gryganskyi A."/>
            <person name="Culley D."/>
            <person name="Magnuson J.K."/>
            <person name="James T.Y."/>
            <person name="O'Malley M.A."/>
            <person name="Stajich J.E."/>
            <person name="Spatafora J.W."/>
            <person name="Visel A."/>
            <person name="Grigoriev I.V."/>
        </authorList>
    </citation>
    <scope>NUCLEOTIDE SEQUENCE [LARGE SCALE GENOMIC DNA]</scope>
    <source>
        <strain evidence="2 3">PL171</strain>
    </source>
</reference>
<feature type="region of interest" description="Disordered" evidence="1">
    <location>
        <begin position="100"/>
        <end position="120"/>
    </location>
</feature>
<dbReference type="AlphaFoldDB" id="A0A1Y2HDV5"/>
<evidence type="ECO:0000313" key="2">
    <source>
        <dbReference type="EMBL" id="ORZ32767.1"/>
    </source>
</evidence>
<organism evidence="2 3">
    <name type="scientific">Catenaria anguillulae PL171</name>
    <dbReference type="NCBI Taxonomy" id="765915"/>
    <lineage>
        <taxon>Eukaryota</taxon>
        <taxon>Fungi</taxon>
        <taxon>Fungi incertae sedis</taxon>
        <taxon>Blastocladiomycota</taxon>
        <taxon>Blastocladiomycetes</taxon>
        <taxon>Blastocladiales</taxon>
        <taxon>Catenariaceae</taxon>
        <taxon>Catenaria</taxon>
    </lineage>
</organism>